<protein>
    <submittedName>
        <fullName evidence="2">GNAT family N-acetyltransferase</fullName>
    </submittedName>
</protein>
<dbReference type="EMBL" id="JABBVZ010000043">
    <property type="protein sequence ID" value="NMP23191.1"/>
    <property type="molecule type" value="Genomic_DNA"/>
</dbReference>
<dbReference type="Proteomes" id="UP000533476">
    <property type="component" value="Unassembled WGS sequence"/>
</dbReference>
<dbReference type="PANTHER" id="PTHR43792">
    <property type="entry name" value="GNAT FAMILY, PUTATIVE (AFU_ORTHOLOGUE AFUA_3G00765)-RELATED-RELATED"/>
    <property type="match status" value="1"/>
</dbReference>
<comment type="caution">
    <text evidence="2">The sequence shown here is derived from an EMBL/GenBank/DDBJ whole genome shotgun (WGS) entry which is preliminary data.</text>
</comment>
<dbReference type="PROSITE" id="PS51186">
    <property type="entry name" value="GNAT"/>
    <property type="match status" value="1"/>
</dbReference>
<keyword evidence="3" id="KW-1185">Reference proteome</keyword>
<keyword evidence="2" id="KW-0808">Transferase</keyword>
<dbReference type="GO" id="GO:0016747">
    <property type="term" value="F:acyltransferase activity, transferring groups other than amino-acyl groups"/>
    <property type="evidence" value="ECO:0007669"/>
    <property type="project" value="InterPro"/>
</dbReference>
<dbReference type="Gene3D" id="3.40.630.30">
    <property type="match status" value="1"/>
</dbReference>
<dbReference type="Pfam" id="PF13302">
    <property type="entry name" value="Acetyltransf_3"/>
    <property type="match status" value="1"/>
</dbReference>
<dbReference type="RefSeq" id="WP_169100249.1">
    <property type="nucleotide sequence ID" value="NZ_JABBVZ010000043.1"/>
</dbReference>
<evidence type="ECO:0000313" key="3">
    <source>
        <dbReference type="Proteomes" id="UP000533476"/>
    </source>
</evidence>
<dbReference type="InterPro" id="IPR016181">
    <property type="entry name" value="Acyl_CoA_acyltransferase"/>
</dbReference>
<name>A0A7Y0Q3P1_9FIRM</name>
<dbReference type="InterPro" id="IPR000182">
    <property type="entry name" value="GNAT_dom"/>
</dbReference>
<sequence length="177" mass="20757">MAVIETERLYLRRMHAGDLEALMEIFSDPVAMQYYPRTRSRVEVKDWIHWTENNYRDYGVGLWIVESKDTGTILGQCGIIPQAIHEPVQEWEVGYLFIRRHWGHGYATEAARACRDYAFTHLAADHAISIINPLNQPSIKVAERNGMTRREVTRWRDHSVAIYQITREAWQQRTDSI</sequence>
<feature type="domain" description="N-acetyltransferase" evidence="1">
    <location>
        <begin position="9"/>
        <end position="168"/>
    </location>
</feature>
<gene>
    <name evidence="2" type="ORF">HIJ39_12670</name>
</gene>
<organism evidence="2 3">
    <name type="scientific">Sulfobacillus harzensis</name>
    <dbReference type="NCBI Taxonomy" id="2729629"/>
    <lineage>
        <taxon>Bacteria</taxon>
        <taxon>Bacillati</taxon>
        <taxon>Bacillota</taxon>
        <taxon>Clostridia</taxon>
        <taxon>Eubacteriales</taxon>
        <taxon>Clostridiales Family XVII. Incertae Sedis</taxon>
        <taxon>Sulfobacillus</taxon>
    </lineage>
</organism>
<accession>A0A7Y0Q3P1</accession>
<reference evidence="2 3" key="1">
    <citation type="submission" date="2020-04" db="EMBL/GenBank/DDBJ databases">
        <authorList>
            <person name="Zhang R."/>
            <person name="Schippers A."/>
        </authorList>
    </citation>
    <scope>NUCLEOTIDE SEQUENCE [LARGE SCALE GENOMIC DNA]</scope>
    <source>
        <strain evidence="2 3">DSM 109850</strain>
    </source>
</reference>
<proteinExistence type="predicted"/>
<dbReference type="SUPFAM" id="SSF55729">
    <property type="entry name" value="Acyl-CoA N-acyltransferases (Nat)"/>
    <property type="match status" value="1"/>
</dbReference>
<dbReference type="InterPro" id="IPR051531">
    <property type="entry name" value="N-acetyltransferase"/>
</dbReference>
<dbReference type="PANTHER" id="PTHR43792:SF1">
    <property type="entry name" value="N-ACETYLTRANSFERASE DOMAIN-CONTAINING PROTEIN"/>
    <property type="match status" value="1"/>
</dbReference>
<evidence type="ECO:0000259" key="1">
    <source>
        <dbReference type="PROSITE" id="PS51186"/>
    </source>
</evidence>
<evidence type="ECO:0000313" key="2">
    <source>
        <dbReference type="EMBL" id="NMP23191.1"/>
    </source>
</evidence>
<dbReference type="AlphaFoldDB" id="A0A7Y0Q3P1"/>